<name>A0A8J7VQW9_9GAMM</name>
<gene>
    <name evidence="3" type="ORF">KB893_008505</name>
    <name evidence="2" type="ORF">KB893_02445</name>
</gene>
<organism evidence="2">
    <name type="scientific">Coralloluteibacterium stylophorae</name>
    <dbReference type="NCBI Taxonomy" id="1776034"/>
    <lineage>
        <taxon>Bacteria</taxon>
        <taxon>Pseudomonadati</taxon>
        <taxon>Pseudomonadota</taxon>
        <taxon>Gammaproteobacteria</taxon>
        <taxon>Lysobacterales</taxon>
        <taxon>Lysobacteraceae</taxon>
        <taxon>Coralloluteibacterium</taxon>
    </lineage>
</organism>
<dbReference type="RefSeq" id="WP_211925354.1">
    <property type="nucleotide sequence ID" value="NZ_JAGQFT020000004.1"/>
</dbReference>
<dbReference type="EMBL" id="JAGQFT020000004">
    <property type="protein sequence ID" value="MBS7457176.1"/>
    <property type="molecule type" value="Genomic_DNA"/>
</dbReference>
<protein>
    <submittedName>
        <fullName evidence="2">Uncharacterized protein</fullName>
    </submittedName>
</protein>
<feature type="region of interest" description="Disordered" evidence="1">
    <location>
        <begin position="1"/>
        <end position="20"/>
    </location>
</feature>
<proteinExistence type="predicted"/>
<evidence type="ECO:0000256" key="1">
    <source>
        <dbReference type="SAM" id="MobiDB-lite"/>
    </source>
</evidence>
<dbReference type="EMBL" id="JAGQFT010000009">
    <property type="protein sequence ID" value="MBR0561385.1"/>
    <property type="molecule type" value="Genomic_DNA"/>
</dbReference>
<dbReference type="Proteomes" id="UP000675747">
    <property type="component" value="Unassembled WGS sequence"/>
</dbReference>
<evidence type="ECO:0000313" key="3">
    <source>
        <dbReference type="EMBL" id="MBS7457176.1"/>
    </source>
</evidence>
<evidence type="ECO:0000313" key="4">
    <source>
        <dbReference type="Proteomes" id="UP000675747"/>
    </source>
</evidence>
<accession>A0A8J7VQW9</accession>
<comment type="caution">
    <text evidence="2">The sequence shown here is derived from an EMBL/GenBank/DDBJ whole genome shotgun (WGS) entry which is preliminary data.</text>
</comment>
<reference evidence="2" key="2">
    <citation type="submission" date="2021-04" db="EMBL/GenBank/DDBJ databases">
        <authorList>
            <person name="Karlyshev A.V."/>
        </authorList>
    </citation>
    <scope>NUCLEOTIDE SEQUENCE</scope>
    <source>
        <strain evidence="2">LMG 29479</strain>
    </source>
</reference>
<sequence length="96" mass="10561">MLAGEGDNAKRRRETHATEADALAAASAEWQRIQRGAATLSLRLARGRAELSPEQRARLSGFKVDINGTNWIITKVRHAVDGATGFTTELDLEREM</sequence>
<reference evidence="3 4" key="1">
    <citation type="journal article" date="2021" name="Microbiol. Resour. Announc.">
        <title>Draft Genome Sequence of Coralloluteibacterium stylophorae LMG 29479T.</title>
        <authorList>
            <person name="Karlyshev A.V."/>
            <person name="Kudryashova E.B."/>
            <person name="Ariskina E.V."/>
            <person name="Conroy A.P."/>
            <person name="Abidueva E.Y."/>
        </authorList>
    </citation>
    <scope>NUCLEOTIDE SEQUENCE [LARGE SCALE GENOMIC DNA]</scope>
    <source>
        <strain evidence="3 4">LMG 29479</strain>
    </source>
</reference>
<evidence type="ECO:0000313" key="2">
    <source>
        <dbReference type="EMBL" id="MBR0561385.1"/>
    </source>
</evidence>
<keyword evidence="4" id="KW-1185">Reference proteome</keyword>
<dbReference type="AlphaFoldDB" id="A0A8J7VQW9"/>